<sequence>MADAPHCINDPLLPPALDRIEHGERSKIQGMYVKYIVQKCHGLRAATLKSTKLNLNGATTSPISPLLRS</sequence>
<organism evidence="1 2">
    <name type="scientific">Suillus luteus UH-Slu-Lm8-n1</name>
    <dbReference type="NCBI Taxonomy" id="930992"/>
    <lineage>
        <taxon>Eukaryota</taxon>
        <taxon>Fungi</taxon>
        <taxon>Dikarya</taxon>
        <taxon>Basidiomycota</taxon>
        <taxon>Agaricomycotina</taxon>
        <taxon>Agaricomycetes</taxon>
        <taxon>Agaricomycetidae</taxon>
        <taxon>Boletales</taxon>
        <taxon>Suillineae</taxon>
        <taxon>Suillaceae</taxon>
        <taxon>Suillus</taxon>
    </lineage>
</organism>
<evidence type="ECO:0000313" key="2">
    <source>
        <dbReference type="Proteomes" id="UP000054485"/>
    </source>
</evidence>
<name>A0A0D0B2K8_9AGAM</name>
<dbReference type="HOGENOM" id="CLU_2777599_0_0_1"/>
<dbReference type="AlphaFoldDB" id="A0A0D0B2K8"/>
<proteinExistence type="predicted"/>
<reference evidence="2" key="2">
    <citation type="submission" date="2015-01" db="EMBL/GenBank/DDBJ databases">
        <title>Evolutionary Origins and Diversification of the Mycorrhizal Mutualists.</title>
        <authorList>
            <consortium name="DOE Joint Genome Institute"/>
            <consortium name="Mycorrhizal Genomics Consortium"/>
            <person name="Kohler A."/>
            <person name="Kuo A."/>
            <person name="Nagy L.G."/>
            <person name="Floudas D."/>
            <person name="Copeland A."/>
            <person name="Barry K.W."/>
            <person name="Cichocki N."/>
            <person name="Veneault-Fourrey C."/>
            <person name="LaButti K."/>
            <person name="Lindquist E.A."/>
            <person name="Lipzen A."/>
            <person name="Lundell T."/>
            <person name="Morin E."/>
            <person name="Murat C."/>
            <person name="Riley R."/>
            <person name="Ohm R."/>
            <person name="Sun H."/>
            <person name="Tunlid A."/>
            <person name="Henrissat B."/>
            <person name="Grigoriev I.V."/>
            <person name="Hibbett D.S."/>
            <person name="Martin F."/>
        </authorList>
    </citation>
    <scope>NUCLEOTIDE SEQUENCE [LARGE SCALE GENOMIC DNA]</scope>
    <source>
        <strain evidence="2">UH-Slu-Lm8-n1</strain>
    </source>
</reference>
<dbReference type="Proteomes" id="UP000054485">
    <property type="component" value="Unassembled WGS sequence"/>
</dbReference>
<dbReference type="EMBL" id="KN835293">
    <property type="protein sequence ID" value="KIK40712.1"/>
    <property type="molecule type" value="Genomic_DNA"/>
</dbReference>
<keyword evidence="2" id="KW-1185">Reference proteome</keyword>
<protein>
    <submittedName>
        <fullName evidence="1">Uncharacterized protein</fullName>
    </submittedName>
</protein>
<accession>A0A0D0B2K8</accession>
<dbReference type="InParanoid" id="A0A0D0B2K8"/>
<evidence type="ECO:0000313" key="1">
    <source>
        <dbReference type="EMBL" id="KIK40712.1"/>
    </source>
</evidence>
<gene>
    <name evidence="1" type="ORF">CY34DRAFT_806956</name>
</gene>
<reference evidence="1 2" key="1">
    <citation type="submission" date="2014-04" db="EMBL/GenBank/DDBJ databases">
        <authorList>
            <consortium name="DOE Joint Genome Institute"/>
            <person name="Kuo A."/>
            <person name="Ruytinx J."/>
            <person name="Rineau F."/>
            <person name="Colpaert J."/>
            <person name="Kohler A."/>
            <person name="Nagy L.G."/>
            <person name="Floudas D."/>
            <person name="Copeland A."/>
            <person name="Barry K.W."/>
            <person name="Cichocki N."/>
            <person name="Veneault-Fourrey C."/>
            <person name="LaButti K."/>
            <person name="Lindquist E.A."/>
            <person name="Lipzen A."/>
            <person name="Lundell T."/>
            <person name="Morin E."/>
            <person name="Murat C."/>
            <person name="Sun H."/>
            <person name="Tunlid A."/>
            <person name="Henrissat B."/>
            <person name="Grigoriev I.V."/>
            <person name="Hibbett D.S."/>
            <person name="Martin F."/>
            <person name="Nordberg H.P."/>
            <person name="Cantor M.N."/>
            <person name="Hua S.X."/>
        </authorList>
    </citation>
    <scope>NUCLEOTIDE SEQUENCE [LARGE SCALE GENOMIC DNA]</scope>
    <source>
        <strain evidence="1 2">UH-Slu-Lm8-n1</strain>
    </source>
</reference>